<feature type="region of interest" description="Disordered" evidence="1">
    <location>
        <begin position="123"/>
        <end position="152"/>
    </location>
</feature>
<evidence type="ECO:0000313" key="2">
    <source>
        <dbReference type="EMBL" id="KAJ4981500.1"/>
    </source>
</evidence>
<proteinExistence type="predicted"/>
<accession>A0A9Q0L3B6</accession>
<dbReference type="EMBL" id="JAMYWD010000001">
    <property type="protein sequence ID" value="KAJ4981500.1"/>
    <property type="molecule type" value="Genomic_DNA"/>
</dbReference>
<keyword evidence="3" id="KW-1185">Reference proteome</keyword>
<evidence type="ECO:0000256" key="1">
    <source>
        <dbReference type="SAM" id="MobiDB-lite"/>
    </source>
</evidence>
<reference evidence="2" key="1">
    <citation type="journal article" date="2023" name="Plant J.">
        <title>The genome of the king protea, Protea cynaroides.</title>
        <authorList>
            <person name="Chang J."/>
            <person name="Duong T.A."/>
            <person name="Schoeman C."/>
            <person name="Ma X."/>
            <person name="Roodt D."/>
            <person name="Barker N."/>
            <person name="Li Z."/>
            <person name="Van de Peer Y."/>
            <person name="Mizrachi E."/>
        </authorList>
    </citation>
    <scope>NUCLEOTIDE SEQUENCE</scope>
    <source>
        <tissue evidence="2">Young leaves</tissue>
    </source>
</reference>
<gene>
    <name evidence="2" type="ORF">NE237_032337</name>
</gene>
<name>A0A9Q0L3B6_9MAGN</name>
<sequence length="198" mass="21433">MEELIQADQQRRALDNLPQVSPAYGNQFSTARVPTVLEENSSAMNSKVVFFFKTLGILTNSQRNSSSAFGNQFTAARVPTGLEENNIARNPNVVRSTAIAVNERALHDRIPSLMRTRIPESDNVTTAGRFPTALEGNMLDRNPKSTRSRISDNDIGAATGFVGQSVTGNQFSSSRVPAVQEGNSIAINDSVGDPLQHS</sequence>
<dbReference type="AlphaFoldDB" id="A0A9Q0L3B6"/>
<evidence type="ECO:0000313" key="3">
    <source>
        <dbReference type="Proteomes" id="UP001141806"/>
    </source>
</evidence>
<comment type="caution">
    <text evidence="2">The sequence shown here is derived from an EMBL/GenBank/DDBJ whole genome shotgun (WGS) entry which is preliminary data.</text>
</comment>
<protein>
    <submittedName>
        <fullName evidence="2">Uncharacterized protein</fullName>
    </submittedName>
</protein>
<dbReference type="Proteomes" id="UP001141806">
    <property type="component" value="Unassembled WGS sequence"/>
</dbReference>
<organism evidence="2 3">
    <name type="scientific">Protea cynaroides</name>
    <dbReference type="NCBI Taxonomy" id="273540"/>
    <lineage>
        <taxon>Eukaryota</taxon>
        <taxon>Viridiplantae</taxon>
        <taxon>Streptophyta</taxon>
        <taxon>Embryophyta</taxon>
        <taxon>Tracheophyta</taxon>
        <taxon>Spermatophyta</taxon>
        <taxon>Magnoliopsida</taxon>
        <taxon>Proteales</taxon>
        <taxon>Proteaceae</taxon>
        <taxon>Protea</taxon>
    </lineage>
</organism>